<dbReference type="InterPro" id="IPR050707">
    <property type="entry name" value="HTH_MetabolicPath_Reg"/>
</dbReference>
<dbReference type="InterPro" id="IPR005471">
    <property type="entry name" value="Tscrpt_reg_IclR_N"/>
</dbReference>
<evidence type="ECO:0000256" key="3">
    <source>
        <dbReference type="ARBA" id="ARBA00023163"/>
    </source>
</evidence>
<proteinExistence type="predicted"/>
<dbReference type="EMBL" id="CP010519">
    <property type="protein sequence ID" value="AJE81235.1"/>
    <property type="molecule type" value="Genomic_DNA"/>
</dbReference>
<dbReference type="PROSITE" id="PS51078">
    <property type="entry name" value="ICLR_ED"/>
    <property type="match status" value="1"/>
</dbReference>
<keyword evidence="2" id="KW-0238">DNA-binding</keyword>
<keyword evidence="7" id="KW-1185">Reference proteome</keyword>
<protein>
    <recommendedName>
        <fullName evidence="8">IclR family transcriptional regulator</fullName>
    </recommendedName>
</protein>
<dbReference type="Gene3D" id="3.30.450.40">
    <property type="match status" value="1"/>
</dbReference>
<dbReference type="GO" id="GO:0003677">
    <property type="term" value="F:DNA binding"/>
    <property type="evidence" value="ECO:0007669"/>
    <property type="project" value="UniProtKB-KW"/>
</dbReference>
<feature type="domain" description="IclR-ED" evidence="5">
    <location>
        <begin position="62"/>
        <end position="245"/>
    </location>
</feature>
<dbReference type="AlphaFoldDB" id="A0A0B5EPP9"/>
<dbReference type="KEGG" id="sals:SLNWT_0859"/>
<dbReference type="SUPFAM" id="SSF46785">
    <property type="entry name" value="Winged helix' DNA-binding domain"/>
    <property type="match status" value="1"/>
</dbReference>
<evidence type="ECO:0000313" key="6">
    <source>
        <dbReference type="EMBL" id="AJE81235.1"/>
    </source>
</evidence>
<dbReference type="PANTHER" id="PTHR30136:SF24">
    <property type="entry name" value="HTH-TYPE TRANSCRIPTIONAL REPRESSOR ALLR"/>
    <property type="match status" value="1"/>
</dbReference>
<evidence type="ECO:0000256" key="2">
    <source>
        <dbReference type="ARBA" id="ARBA00023125"/>
    </source>
</evidence>
<dbReference type="InterPro" id="IPR036390">
    <property type="entry name" value="WH_DNA-bd_sf"/>
</dbReference>
<dbReference type="InterPro" id="IPR014757">
    <property type="entry name" value="Tscrpt_reg_IclR_C"/>
</dbReference>
<dbReference type="InterPro" id="IPR036388">
    <property type="entry name" value="WH-like_DNA-bd_sf"/>
</dbReference>
<evidence type="ECO:0000256" key="1">
    <source>
        <dbReference type="ARBA" id="ARBA00023015"/>
    </source>
</evidence>
<dbReference type="SMART" id="SM00346">
    <property type="entry name" value="HTH_ICLR"/>
    <property type="match status" value="1"/>
</dbReference>
<feature type="domain" description="HTH iclR-type" evidence="4">
    <location>
        <begin position="2"/>
        <end position="61"/>
    </location>
</feature>
<keyword evidence="1" id="KW-0805">Transcription regulation</keyword>
<dbReference type="Gene3D" id="1.10.10.10">
    <property type="entry name" value="Winged helix-like DNA-binding domain superfamily/Winged helix DNA-binding domain"/>
    <property type="match status" value="1"/>
</dbReference>
<dbReference type="PANTHER" id="PTHR30136">
    <property type="entry name" value="HELIX-TURN-HELIX TRANSCRIPTIONAL REGULATOR, ICLR FAMILY"/>
    <property type="match status" value="1"/>
</dbReference>
<dbReference type="GO" id="GO:0045892">
    <property type="term" value="P:negative regulation of DNA-templated transcription"/>
    <property type="evidence" value="ECO:0007669"/>
    <property type="project" value="TreeGrafter"/>
</dbReference>
<evidence type="ECO:0000313" key="7">
    <source>
        <dbReference type="Proteomes" id="UP000031523"/>
    </source>
</evidence>
<gene>
    <name evidence="6" type="ORF">SLNWT_0859</name>
</gene>
<evidence type="ECO:0008006" key="8">
    <source>
        <dbReference type="Google" id="ProtNLM"/>
    </source>
</evidence>
<dbReference type="InterPro" id="IPR029016">
    <property type="entry name" value="GAF-like_dom_sf"/>
</dbReference>
<dbReference type="Proteomes" id="UP000031523">
    <property type="component" value="Chromosome"/>
</dbReference>
<reference evidence="6 7" key="1">
    <citation type="submission" date="2015-01" db="EMBL/GenBank/DDBJ databases">
        <title>Enhanced salinomycin production by adjusting the supply of polyketide extender units in Streptomyce albus DSM 41398.</title>
        <authorList>
            <person name="Lu C."/>
        </authorList>
    </citation>
    <scope>NUCLEOTIDE SEQUENCE [LARGE SCALE GENOMIC DNA]</scope>
    <source>
        <strain evidence="7">ATCC 21838 / DSM 41398 / FERM P-419 / JCM 4703 / NBRC 107858</strain>
    </source>
</reference>
<name>A0A0B5EPP9_STRA4</name>
<dbReference type="Pfam" id="PF01614">
    <property type="entry name" value="IclR_C"/>
    <property type="match status" value="1"/>
</dbReference>
<evidence type="ECO:0000259" key="4">
    <source>
        <dbReference type="PROSITE" id="PS51077"/>
    </source>
</evidence>
<dbReference type="PROSITE" id="PS51077">
    <property type="entry name" value="HTH_ICLR"/>
    <property type="match status" value="1"/>
</dbReference>
<organism evidence="6 7">
    <name type="scientific">Streptomyces albus (strain ATCC 21838 / DSM 41398 / FERM P-419 / JCM 4703 / NBRC 107858)</name>
    <dbReference type="NCBI Taxonomy" id="1081613"/>
    <lineage>
        <taxon>Bacteria</taxon>
        <taxon>Bacillati</taxon>
        <taxon>Actinomycetota</taxon>
        <taxon>Actinomycetes</taxon>
        <taxon>Kitasatosporales</taxon>
        <taxon>Streptomycetaceae</taxon>
        <taxon>Streptomyces</taxon>
    </lineage>
</organism>
<keyword evidence="3" id="KW-0804">Transcription</keyword>
<accession>A0A0B5EPP9</accession>
<dbReference type="GO" id="GO:0003700">
    <property type="term" value="F:DNA-binding transcription factor activity"/>
    <property type="evidence" value="ECO:0007669"/>
    <property type="project" value="TreeGrafter"/>
</dbReference>
<sequence>MAQTVSRAIEVLEFCSRRPRELREISELWGVHRTTALRLVQTLIAGGLIRKDERGRYGVGFRLAALAESALEQFDLRTVVHPHIVELSERVGQTVQFAVPQGDHLVYVDKIEPPSSIRLNTRIGGYATVHTAGVSKAYLAHVPSAVRERILAGADFEKYTDTTLTSRTAFEERLIEVARQGWAYDDGEYETLSNCIAAPVWDHSGSAAGGISITAIKTQSDLGELRKLLPTLLETTEVISRELGWLPPEPSEPAADPS</sequence>
<evidence type="ECO:0000259" key="5">
    <source>
        <dbReference type="PROSITE" id="PS51078"/>
    </source>
</evidence>
<dbReference type="Pfam" id="PF09339">
    <property type="entry name" value="HTH_IclR"/>
    <property type="match status" value="1"/>
</dbReference>
<dbReference type="SUPFAM" id="SSF55781">
    <property type="entry name" value="GAF domain-like"/>
    <property type="match status" value="1"/>
</dbReference>